<keyword evidence="2" id="KW-1185">Reference proteome</keyword>
<comment type="caution">
    <text evidence="1">The sequence shown here is derived from an EMBL/GenBank/DDBJ whole genome shotgun (WGS) entry which is preliminary data.</text>
</comment>
<organism evidence="1 2">
    <name type="scientific">Meloidogyne graminicola</name>
    <dbReference type="NCBI Taxonomy" id="189291"/>
    <lineage>
        <taxon>Eukaryota</taxon>
        <taxon>Metazoa</taxon>
        <taxon>Ecdysozoa</taxon>
        <taxon>Nematoda</taxon>
        <taxon>Chromadorea</taxon>
        <taxon>Rhabditida</taxon>
        <taxon>Tylenchina</taxon>
        <taxon>Tylenchomorpha</taxon>
        <taxon>Tylenchoidea</taxon>
        <taxon>Meloidogynidae</taxon>
        <taxon>Meloidogyninae</taxon>
        <taxon>Meloidogyne</taxon>
    </lineage>
</organism>
<accession>A0A8S9ZCZ1</accession>
<evidence type="ECO:0000313" key="1">
    <source>
        <dbReference type="EMBL" id="KAF7626092.1"/>
    </source>
</evidence>
<feature type="non-terminal residue" evidence="1">
    <location>
        <position position="129"/>
    </location>
</feature>
<sequence>MLKSHQKNKQFLFPRWRSVDPLTASLVASMKTIQIIPNDSIIPEHREEKLINTEKKAKMDKFELHRPYIQMAIYKEQQIRGRSLLAYKFECTPEEMAKRRTMALFNENNKKWYDPKEISQSVSHEHIAS</sequence>
<protein>
    <submittedName>
        <fullName evidence="1">Uncharacterized protein</fullName>
    </submittedName>
</protein>
<proteinExistence type="predicted"/>
<dbReference type="OrthoDB" id="5860066at2759"/>
<gene>
    <name evidence="1" type="ORF">Mgra_00009730</name>
</gene>
<reference evidence="1" key="1">
    <citation type="journal article" date="2020" name="Ecol. Evol.">
        <title>Genome structure and content of the rice root-knot nematode (Meloidogyne graminicola).</title>
        <authorList>
            <person name="Phan N.T."/>
            <person name="Danchin E.G.J."/>
            <person name="Klopp C."/>
            <person name="Perfus-Barbeoch L."/>
            <person name="Kozlowski D.K."/>
            <person name="Koutsovoulos G.D."/>
            <person name="Lopez-Roques C."/>
            <person name="Bouchez O."/>
            <person name="Zahm M."/>
            <person name="Besnard G."/>
            <person name="Bellafiore S."/>
        </authorList>
    </citation>
    <scope>NUCLEOTIDE SEQUENCE</scope>
    <source>
        <strain evidence="1">VN-18</strain>
    </source>
</reference>
<evidence type="ECO:0000313" key="2">
    <source>
        <dbReference type="Proteomes" id="UP000605970"/>
    </source>
</evidence>
<name>A0A8S9ZCZ1_9BILA</name>
<dbReference type="Proteomes" id="UP000605970">
    <property type="component" value="Unassembled WGS sequence"/>
</dbReference>
<dbReference type="EMBL" id="JABEBT010000179">
    <property type="protein sequence ID" value="KAF7626092.1"/>
    <property type="molecule type" value="Genomic_DNA"/>
</dbReference>
<dbReference type="AlphaFoldDB" id="A0A8S9ZCZ1"/>